<proteinExistence type="inferred from homology"/>
<keyword evidence="3 5" id="KW-0125">Carotenoid biosynthesis</keyword>
<dbReference type="PANTHER" id="PTHR43734">
    <property type="entry name" value="PHYTOENE DESATURASE"/>
    <property type="match status" value="1"/>
</dbReference>
<dbReference type="GO" id="GO:0016491">
    <property type="term" value="F:oxidoreductase activity"/>
    <property type="evidence" value="ECO:0007669"/>
    <property type="project" value="UniProtKB-KW"/>
</dbReference>
<dbReference type="Gene3D" id="3.50.50.60">
    <property type="entry name" value="FAD/NAD(P)-binding domain"/>
    <property type="match status" value="2"/>
</dbReference>
<evidence type="ECO:0000259" key="6">
    <source>
        <dbReference type="Pfam" id="PF01593"/>
    </source>
</evidence>
<feature type="domain" description="Amine oxidase" evidence="6">
    <location>
        <begin position="14"/>
        <end position="480"/>
    </location>
</feature>
<reference evidence="7 8" key="1">
    <citation type="submission" date="2023-06" db="EMBL/GenBank/DDBJ databases">
        <authorList>
            <person name="Ye Y.-Q."/>
            <person name="Du Z.-J."/>
        </authorList>
    </citation>
    <scope>NUCLEOTIDE SEQUENCE [LARGE SCALE GENOMIC DNA]</scope>
    <source>
        <strain evidence="7 8">SDUM287046</strain>
    </source>
</reference>
<name>A0ABT8DLP8_9FLAO</name>
<dbReference type="EMBL" id="JAUGQQ010000007">
    <property type="protein sequence ID" value="MDN3724896.1"/>
    <property type="molecule type" value="Genomic_DNA"/>
</dbReference>
<dbReference type="SUPFAM" id="SSF51905">
    <property type="entry name" value="FAD/NAD(P)-binding domain"/>
    <property type="match status" value="1"/>
</dbReference>
<organism evidence="7 8">
    <name type="scientific">Aequorivita aurantiaca</name>
    <dbReference type="NCBI Taxonomy" id="3053356"/>
    <lineage>
        <taxon>Bacteria</taxon>
        <taxon>Pseudomonadati</taxon>
        <taxon>Bacteroidota</taxon>
        <taxon>Flavobacteriia</taxon>
        <taxon>Flavobacteriales</taxon>
        <taxon>Flavobacteriaceae</taxon>
        <taxon>Aequorivita</taxon>
    </lineage>
</organism>
<dbReference type="Pfam" id="PF01593">
    <property type="entry name" value="Amino_oxidase"/>
    <property type="match status" value="1"/>
</dbReference>
<dbReference type="NCBIfam" id="TIGR02734">
    <property type="entry name" value="crtI_fam"/>
    <property type="match status" value="1"/>
</dbReference>
<dbReference type="Proteomes" id="UP001244787">
    <property type="component" value="Unassembled WGS sequence"/>
</dbReference>
<accession>A0ABT8DLP8</accession>
<evidence type="ECO:0000256" key="4">
    <source>
        <dbReference type="ARBA" id="ARBA00023002"/>
    </source>
</evidence>
<dbReference type="InterPro" id="IPR036188">
    <property type="entry name" value="FAD/NAD-bd_sf"/>
</dbReference>
<evidence type="ECO:0000256" key="1">
    <source>
        <dbReference type="ARBA" id="ARBA00004829"/>
    </source>
</evidence>
<dbReference type="RefSeq" id="WP_290254986.1">
    <property type="nucleotide sequence ID" value="NZ_JAUGQQ010000007.1"/>
</dbReference>
<dbReference type="PANTHER" id="PTHR43734:SF1">
    <property type="entry name" value="PHYTOENE DESATURASE"/>
    <property type="match status" value="1"/>
</dbReference>
<evidence type="ECO:0000256" key="2">
    <source>
        <dbReference type="ARBA" id="ARBA00006046"/>
    </source>
</evidence>
<evidence type="ECO:0000256" key="3">
    <source>
        <dbReference type="ARBA" id="ARBA00022746"/>
    </source>
</evidence>
<gene>
    <name evidence="7" type="primary">crtI</name>
    <name evidence="7" type="ORF">QRD02_10920</name>
</gene>
<comment type="caution">
    <text evidence="7">The sequence shown here is derived from an EMBL/GenBank/DDBJ whole genome shotgun (WGS) entry which is preliminary data.</text>
</comment>
<keyword evidence="8" id="KW-1185">Reference proteome</keyword>
<evidence type="ECO:0000313" key="7">
    <source>
        <dbReference type="EMBL" id="MDN3724896.1"/>
    </source>
</evidence>
<keyword evidence="4 5" id="KW-0560">Oxidoreductase</keyword>
<evidence type="ECO:0000313" key="8">
    <source>
        <dbReference type="Proteomes" id="UP001244787"/>
    </source>
</evidence>
<protein>
    <submittedName>
        <fullName evidence="7">Phytoene desaturase family protein</fullName>
        <ecNumber evidence="7">1.-.-.-</ecNumber>
    </submittedName>
</protein>
<comment type="pathway">
    <text evidence="1 5">Carotenoid biosynthesis.</text>
</comment>
<dbReference type="InterPro" id="IPR002937">
    <property type="entry name" value="Amino_oxidase"/>
</dbReference>
<sequence length="487" mass="55068">MKKITIIGSGFSALSASCYLAKAGYNVTILEKNSTIGGRARQLKKDGFTFDMGPTWYWMPDVFERFFADFGKKPSDYYSLQKLNPAYRVFFGTDDFITIEDSIEKICKTFETEEKGSSAKLRKFMHAALDNYEIAIKNLVYRPGISPMELINTKTMSKIGQFFSTVSKEVRKDFNNPKLISILEFPVLFLGAKPSKTPAFYNFMNYADFGLGTFHPKDGMFSVVNGIKNLAEELGVTIKTNQNVEKIFVQNGKASALVINGETVTTDIVLSGADYHHTESLLNSEYRQYSETYWNKKTFAPAALMFYVGFNKKIDNVSHHTLFFDVDFEKHSKEIYDVPQWPEDPLFYASFPSKTDETAAPNGMDAGIFLIPLAPGLDDIPEIREEYFDKIMMRFEKLTNQEVKKYVIFKESFCINDFVSQYNSYKGNAYGLANTLLQTAFLRPKLKSGKVQNLFFTGQLTVPGPGVPPALISGKLVAGLIEKENRN</sequence>
<comment type="similarity">
    <text evidence="2 5">Belongs to the carotenoid/retinoid oxidoreductase family.</text>
</comment>
<evidence type="ECO:0000256" key="5">
    <source>
        <dbReference type="RuleBase" id="RU362075"/>
    </source>
</evidence>
<dbReference type="EC" id="1.-.-.-" evidence="7"/>
<dbReference type="PROSITE" id="PS51257">
    <property type="entry name" value="PROKAR_LIPOPROTEIN"/>
    <property type="match status" value="1"/>
</dbReference>
<dbReference type="InterPro" id="IPR014105">
    <property type="entry name" value="Carotenoid/retinoid_OxRdtase"/>
</dbReference>